<sequence length="78" mass="9034">MQDVESKFKANNLHFSIYGAMHKYEKQMLQAKSARDTLKHNHFKGLDNLKNAITSTHLTAKKQVRIEILTLESHLITK</sequence>
<accession>A0ABZ3F5M5</accession>
<organism evidence="1 2">
    <name type="scientific">Helicobacter mastomyrinus</name>
    <dbReference type="NCBI Taxonomy" id="287948"/>
    <lineage>
        <taxon>Bacteria</taxon>
        <taxon>Pseudomonadati</taxon>
        <taxon>Campylobacterota</taxon>
        <taxon>Epsilonproteobacteria</taxon>
        <taxon>Campylobacterales</taxon>
        <taxon>Helicobacteraceae</taxon>
        <taxon>Helicobacter</taxon>
    </lineage>
</organism>
<proteinExistence type="predicted"/>
<evidence type="ECO:0000313" key="2">
    <source>
        <dbReference type="Proteomes" id="UP001434737"/>
    </source>
</evidence>
<name>A0ABZ3F5M5_9HELI</name>
<reference evidence="1 2" key="1">
    <citation type="submission" date="2024-02" db="EMBL/GenBank/DDBJ databases">
        <title>Genome and pathogenicity analysis of Helicobacter mastomyrinus isolated from mice.</title>
        <authorList>
            <person name="Zhu L."/>
        </authorList>
    </citation>
    <scope>NUCLEOTIDE SEQUENCE [LARGE SCALE GENOMIC DNA]</scope>
    <source>
        <strain evidence="1 2">Hm-17</strain>
    </source>
</reference>
<gene>
    <name evidence="1" type="ORF">V3I05_02020</name>
</gene>
<evidence type="ECO:0000313" key="1">
    <source>
        <dbReference type="EMBL" id="XAM18479.1"/>
    </source>
</evidence>
<dbReference type="RefSeq" id="WP_295700049.1">
    <property type="nucleotide sequence ID" value="NZ_CP145316.1"/>
</dbReference>
<keyword evidence="2" id="KW-1185">Reference proteome</keyword>
<protein>
    <submittedName>
        <fullName evidence="1">Uncharacterized protein</fullName>
    </submittedName>
</protein>
<dbReference type="EMBL" id="CP145316">
    <property type="protein sequence ID" value="XAM18479.1"/>
    <property type="molecule type" value="Genomic_DNA"/>
</dbReference>
<dbReference type="Proteomes" id="UP001434737">
    <property type="component" value="Chromosome"/>
</dbReference>